<comment type="caution">
    <text evidence="1">The sequence shown here is derived from an EMBL/GenBank/DDBJ whole genome shotgun (WGS) entry which is preliminary data.</text>
</comment>
<evidence type="ECO:0000313" key="2">
    <source>
        <dbReference type="Proteomes" id="UP001215398"/>
    </source>
</evidence>
<dbReference type="Proteomes" id="UP001215398">
    <property type="component" value="Unassembled WGS sequence"/>
</dbReference>
<evidence type="ECO:0000313" key="1">
    <source>
        <dbReference type="EMBL" id="MDC7135894.1"/>
    </source>
</evidence>
<name>A0ABT5H5Y4_9BACE</name>
<gene>
    <name evidence="1" type="ORF">PQG98_05970</name>
</gene>
<reference evidence="1 2" key="1">
    <citation type="submission" date="2023-01" db="EMBL/GenBank/DDBJ databases">
        <title>Exploring GABA producing Bacteroides strains toward improving mental health.</title>
        <authorList>
            <person name="Yousuf B."/>
            <person name="Bouhlel N.E."/>
            <person name="Mottawea W."/>
            <person name="Hammami R."/>
        </authorList>
    </citation>
    <scope>NUCLEOTIDE SEQUENCE [LARGE SCALE GENOMIC DNA]</scope>
    <source>
        <strain evidence="1 2">UO.H1054</strain>
    </source>
</reference>
<protein>
    <recommendedName>
        <fullName evidence="3">Cyclic nucleotide-binding domain-containing protein</fullName>
    </recommendedName>
</protein>
<dbReference type="InterPro" id="IPR014710">
    <property type="entry name" value="RmlC-like_jellyroll"/>
</dbReference>
<proteinExistence type="predicted"/>
<evidence type="ECO:0008006" key="3">
    <source>
        <dbReference type="Google" id="ProtNLM"/>
    </source>
</evidence>
<dbReference type="EMBL" id="JAQPYS010000039">
    <property type="protein sequence ID" value="MDC7135894.1"/>
    <property type="molecule type" value="Genomic_DNA"/>
</dbReference>
<accession>A0ABT5H5Y4</accession>
<keyword evidence="2" id="KW-1185">Reference proteome</keyword>
<organism evidence="1 2">
    <name type="scientific">Bacteroides zhangwenhongii</name>
    <dbReference type="NCBI Taxonomy" id="2650157"/>
    <lineage>
        <taxon>Bacteria</taxon>
        <taxon>Pseudomonadati</taxon>
        <taxon>Bacteroidota</taxon>
        <taxon>Bacteroidia</taxon>
        <taxon>Bacteroidales</taxon>
        <taxon>Bacteroidaceae</taxon>
        <taxon>Bacteroides</taxon>
    </lineage>
</organism>
<dbReference type="Gene3D" id="2.60.120.10">
    <property type="entry name" value="Jelly Rolls"/>
    <property type="match status" value="1"/>
</dbReference>
<feature type="non-terminal residue" evidence="1">
    <location>
        <position position="85"/>
    </location>
</feature>
<sequence>MIEQYFYDDKGYNPYLIQDNWQVAQLNYVEKHGLDDMDSIEVHKETDEVFILLKGRAVLIAVNVEKDKSLFYEAVNMQQGVSYNI</sequence>